<organism evidence="6 7">
    <name type="scientific">Strigamia maritima</name>
    <name type="common">European centipede</name>
    <name type="synonym">Geophilus maritimus</name>
    <dbReference type="NCBI Taxonomy" id="126957"/>
    <lineage>
        <taxon>Eukaryota</taxon>
        <taxon>Metazoa</taxon>
        <taxon>Ecdysozoa</taxon>
        <taxon>Arthropoda</taxon>
        <taxon>Myriapoda</taxon>
        <taxon>Chilopoda</taxon>
        <taxon>Pleurostigmophora</taxon>
        <taxon>Geophilomorpha</taxon>
        <taxon>Linotaeniidae</taxon>
        <taxon>Strigamia</taxon>
    </lineage>
</organism>
<dbReference type="Proteomes" id="UP000014500">
    <property type="component" value="Unassembled WGS sequence"/>
</dbReference>
<dbReference type="EnsemblMetazoa" id="SMAR014559-RA">
    <property type="protein sequence ID" value="SMAR014559-PA"/>
    <property type="gene ID" value="SMAR014559"/>
</dbReference>
<protein>
    <recommendedName>
        <fullName evidence="2">G patch domain-containing protein 11</fullName>
    </recommendedName>
    <alternativeName>
        <fullName evidence="3">Coiled-coil domain-containing protein 75</fullName>
    </alternativeName>
</protein>
<reference evidence="7" key="1">
    <citation type="submission" date="2011-05" db="EMBL/GenBank/DDBJ databases">
        <authorList>
            <person name="Richards S.R."/>
            <person name="Qu J."/>
            <person name="Jiang H."/>
            <person name="Jhangiani S.N."/>
            <person name="Agravi P."/>
            <person name="Goodspeed R."/>
            <person name="Gross S."/>
            <person name="Mandapat C."/>
            <person name="Jackson L."/>
            <person name="Mathew T."/>
            <person name="Pu L."/>
            <person name="Thornton R."/>
            <person name="Saada N."/>
            <person name="Wilczek-Boney K.B."/>
            <person name="Lee S."/>
            <person name="Kovar C."/>
            <person name="Wu Y."/>
            <person name="Scherer S.E."/>
            <person name="Worley K.C."/>
            <person name="Muzny D.M."/>
            <person name="Gibbs R."/>
        </authorList>
    </citation>
    <scope>NUCLEOTIDE SEQUENCE</scope>
    <source>
        <strain evidence="7">Brora</strain>
    </source>
</reference>
<dbReference type="PROSITE" id="PS50174">
    <property type="entry name" value="G_PATCH"/>
    <property type="match status" value="1"/>
</dbReference>
<evidence type="ECO:0000256" key="2">
    <source>
        <dbReference type="ARBA" id="ARBA00021978"/>
    </source>
</evidence>
<dbReference type="SMART" id="SM00443">
    <property type="entry name" value="G_patch"/>
    <property type="match status" value="1"/>
</dbReference>
<accession>T1JL29</accession>
<sequence>MSDEDDDYMSDKFLPASTDVKPGLLFTHSLKTKFAKDVKQKISNESSKTVPKKVLEQQRRETGLQNALSVENKGFAMMQRMGYKPGTAIGKTGIGKTEPIAINLKEDRGGLGRDTLIKRKKEEKKKELENFRAKRIMLDEKHQKLYRNQMSNKSAERQMMSDLVKSQKACKQLDNEIEIYEPEQDYFWIKEVKESEEKDEDESDSSSSEDEDEEEQLEPSFMLEKITEYLRTKYKYCVWCGIKFEDEMDMSTTCPGNTYDDH</sequence>
<evidence type="ECO:0000256" key="3">
    <source>
        <dbReference type="ARBA" id="ARBA00030688"/>
    </source>
</evidence>
<dbReference type="Pfam" id="PF13821">
    <property type="entry name" value="DUF4187"/>
    <property type="match status" value="1"/>
</dbReference>
<dbReference type="HOGENOM" id="CLU_046724_3_1_1"/>
<evidence type="ECO:0000259" key="5">
    <source>
        <dbReference type="PROSITE" id="PS50174"/>
    </source>
</evidence>
<dbReference type="STRING" id="126957.T1JL29"/>
<dbReference type="PANTHER" id="PTHR21032">
    <property type="entry name" value="G PATCH DOMAIN-CONTAINING PROTEIN 11"/>
    <property type="match status" value="1"/>
</dbReference>
<evidence type="ECO:0000313" key="6">
    <source>
        <dbReference type="EnsemblMetazoa" id="SMAR014559-PA"/>
    </source>
</evidence>
<dbReference type="InterPro" id="IPR039249">
    <property type="entry name" value="GPATCH11"/>
</dbReference>
<feature type="compositionally biased region" description="Acidic residues" evidence="4">
    <location>
        <begin position="197"/>
        <end position="217"/>
    </location>
</feature>
<dbReference type="Pfam" id="PF01585">
    <property type="entry name" value="G-patch"/>
    <property type="match status" value="1"/>
</dbReference>
<dbReference type="InterPro" id="IPR000467">
    <property type="entry name" value="G_patch_dom"/>
</dbReference>
<dbReference type="PhylomeDB" id="T1JL29"/>
<dbReference type="InterPro" id="IPR025239">
    <property type="entry name" value="DUF4187"/>
</dbReference>
<reference evidence="6" key="2">
    <citation type="submission" date="2015-02" db="UniProtKB">
        <authorList>
            <consortium name="EnsemblMetazoa"/>
        </authorList>
    </citation>
    <scope>IDENTIFICATION</scope>
</reference>
<dbReference type="OMA" id="DYMNMVI"/>
<dbReference type="eggNOG" id="KOG1994">
    <property type="taxonomic scope" value="Eukaryota"/>
</dbReference>
<dbReference type="AlphaFoldDB" id="T1JL29"/>
<evidence type="ECO:0000256" key="1">
    <source>
        <dbReference type="ARBA" id="ARBA00007140"/>
    </source>
</evidence>
<proteinExistence type="inferred from homology"/>
<dbReference type="EMBL" id="JH431312">
    <property type="status" value="NOT_ANNOTATED_CDS"/>
    <property type="molecule type" value="Genomic_DNA"/>
</dbReference>
<dbReference type="SMART" id="SM01173">
    <property type="entry name" value="DUF4187"/>
    <property type="match status" value="1"/>
</dbReference>
<feature type="region of interest" description="Disordered" evidence="4">
    <location>
        <begin position="194"/>
        <end position="220"/>
    </location>
</feature>
<dbReference type="GO" id="GO:0000776">
    <property type="term" value="C:kinetochore"/>
    <property type="evidence" value="ECO:0007669"/>
    <property type="project" value="TreeGrafter"/>
</dbReference>
<dbReference type="GO" id="GO:0003676">
    <property type="term" value="F:nucleic acid binding"/>
    <property type="evidence" value="ECO:0007669"/>
    <property type="project" value="InterPro"/>
</dbReference>
<feature type="domain" description="G-patch" evidence="5">
    <location>
        <begin position="70"/>
        <end position="116"/>
    </location>
</feature>
<keyword evidence="7" id="KW-1185">Reference proteome</keyword>
<dbReference type="PANTHER" id="PTHR21032:SF0">
    <property type="entry name" value="G PATCH DOMAIN-CONTAINING PROTEIN 11"/>
    <property type="match status" value="1"/>
</dbReference>
<comment type="similarity">
    <text evidence="1">Belongs to the GPATCH11 family.</text>
</comment>
<evidence type="ECO:0000313" key="7">
    <source>
        <dbReference type="Proteomes" id="UP000014500"/>
    </source>
</evidence>
<evidence type="ECO:0000256" key="4">
    <source>
        <dbReference type="SAM" id="MobiDB-lite"/>
    </source>
</evidence>
<name>T1JL29_STRMM</name>